<gene>
    <name evidence="3" type="ORF">QE417_002751</name>
</gene>
<dbReference type="Gene3D" id="3.20.20.80">
    <property type="entry name" value="Glycosidases"/>
    <property type="match status" value="1"/>
</dbReference>
<dbReference type="GO" id="GO:0016787">
    <property type="term" value="F:hydrolase activity"/>
    <property type="evidence" value="ECO:0007669"/>
    <property type="project" value="UniProtKB-KW"/>
</dbReference>
<dbReference type="InterPro" id="IPR039743">
    <property type="entry name" value="6GAL/EXGAL"/>
</dbReference>
<protein>
    <submittedName>
        <fullName evidence="3">O-glycosyl hydrolase</fullName>
    </submittedName>
</protein>
<dbReference type="InterPro" id="IPR039514">
    <property type="entry name" value="6GAL-like"/>
</dbReference>
<comment type="caution">
    <text evidence="3">The sequence shown here is derived from an EMBL/GenBank/DDBJ whole genome shotgun (WGS) entry which is preliminary data.</text>
</comment>
<feature type="domain" description="Endo-beta-1,6-galactanase-like" evidence="2">
    <location>
        <begin position="30"/>
        <end position="382"/>
    </location>
</feature>
<feature type="signal peptide" evidence="1">
    <location>
        <begin position="1"/>
        <end position="22"/>
    </location>
</feature>
<keyword evidence="1" id="KW-0732">Signal</keyword>
<dbReference type="EMBL" id="JAVLVU010000001">
    <property type="protein sequence ID" value="MDT3403679.1"/>
    <property type="molecule type" value="Genomic_DNA"/>
</dbReference>
<dbReference type="RefSeq" id="WP_311950878.1">
    <property type="nucleotide sequence ID" value="NZ_JAVLVU010000001.1"/>
</dbReference>
<dbReference type="SUPFAM" id="SSF51445">
    <property type="entry name" value="(Trans)glycosidases"/>
    <property type="match status" value="1"/>
</dbReference>
<dbReference type="Proteomes" id="UP001258315">
    <property type="component" value="Unassembled WGS sequence"/>
</dbReference>
<dbReference type="PANTHER" id="PTHR42767:SF1">
    <property type="entry name" value="ENDO-BETA-1,6-GALACTANASE-LIKE DOMAIN-CONTAINING PROTEIN"/>
    <property type="match status" value="1"/>
</dbReference>
<feature type="chain" id="PRO_5045489455" evidence="1">
    <location>
        <begin position="23"/>
        <end position="526"/>
    </location>
</feature>
<proteinExistence type="predicted"/>
<keyword evidence="4" id="KW-1185">Reference proteome</keyword>
<accession>A0ABU3GV76</accession>
<dbReference type="InterPro" id="IPR013780">
    <property type="entry name" value="Glyco_hydro_b"/>
</dbReference>
<sequence length="526" mass="58450">MKVYKIFLLPGLLALASYTSNAQTASQPLVITVDAKNTAQTIHNFGASGCWFSEGIGKYWPVATREKMAELLFSKAKAADGSPKGIGLSAWRFNIGGGTAEQGDSSGIKDFRKRVECFLSSDGTYDWNKQAGYQWFLRKAKTYGVENLIAFSNTPPVQFNQNGRGFKTVKDYKANLKPDKYNAYADFLTEVIKHFDKEGLHFNYISPVNEPQWDWSNKPGEASQEGSPWSNADIHKVITAVDASLEKKKLSSQILTTEAAMLTYMYSGKSSASKQIQNFYTDTAKLSFNTLKHVPRFIAGHSYFTDSGDSSIVAVRKTLADTASKYGIEYWQSEYSMLGDGFREGSKEKRSQIDCALFLAKMINQDLTVGNAAAWQLWNAWEPGSAEFDTRYYLLALKPANAEYTNGDFAITKNLWAMGNYSLFVRPGMKRVSTGRNDGLSAVKVAQDVMVAAFTGGKDKLVMVIINYTDKVRDIVPELKNLKTVKQYQTYVTSANAADNLKPSGIQKFNKTISLLPRSVTTVVFN</sequence>
<keyword evidence="3" id="KW-0378">Hydrolase</keyword>
<dbReference type="Gene3D" id="2.60.40.1180">
    <property type="entry name" value="Golgi alpha-mannosidase II"/>
    <property type="match status" value="1"/>
</dbReference>
<reference evidence="4" key="1">
    <citation type="submission" date="2023-07" db="EMBL/GenBank/DDBJ databases">
        <title>Functional and genomic diversity of the sorghum phyllosphere microbiome.</title>
        <authorList>
            <person name="Shade A."/>
        </authorList>
    </citation>
    <scope>NUCLEOTIDE SEQUENCE [LARGE SCALE GENOMIC DNA]</scope>
    <source>
        <strain evidence="4">SORGH_AS_0422</strain>
    </source>
</reference>
<evidence type="ECO:0000259" key="2">
    <source>
        <dbReference type="Pfam" id="PF14587"/>
    </source>
</evidence>
<evidence type="ECO:0000256" key="1">
    <source>
        <dbReference type="SAM" id="SignalP"/>
    </source>
</evidence>
<organism evidence="3 4">
    <name type="scientific">Mucilaginibacter terrae</name>
    <dbReference type="NCBI Taxonomy" id="1955052"/>
    <lineage>
        <taxon>Bacteria</taxon>
        <taxon>Pseudomonadati</taxon>
        <taxon>Bacteroidota</taxon>
        <taxon>Sphingobacteriia</taxon>
        <taxon>Sphingobacteriales</taxon>
        <taxon>Sphingobacteriaceae</taxon>
        <taxon>Mucilaginibacter</taxon>
    </lineage>
</organism>
<name>A0ABU3GV76_9SPHI</name>
<dbReference type="InterPro" id="IPR017853">
    <property type="entry name" value="GH"/>
</dbReference>
<dbReference type="Pfam" id="PF14587">
    <property type="entry name" value="Glyco_hydr_30_2"/>
    <property type="match status" value="1"/>
</dbReference>
<evidence type="ECO:0000313" key="4">
    <source>
        <dbReference type="Proteomes" id="UP001258315"/>
    </source>
</evidence>
<evidence type="ECO:0000313" key="3">
    <source>
        <dbReference type="EMBL" id="MDT3403679.1"/>
    </source>
</evidence>
<dbReference type="PANTHER" id="PTHR42767">
    <property type="entry name" value="ENDO-BETA-1,6-GALACTANASE"/>
    <property type="match status" value="1"/>
</dbReference>